<evidence type="ECO:0000313" key="4">
    <source>
        <dbReference type="EMBL" id="MBW6399101.1"/>
    </source>
</evidence>
<accession>A0ABS7A9X2</accession>
<dbReference type="SUPFAM" id="SSF103378">
    <property type="entry name" value="2-methylcitrate dehydratase PrpD"/>
    <property type="match status" value="1"/>
</dbReference>
<evidence type="ECO:0000256" key="1">
    <source>
        <dbReference type="ARBA" id="ARBA00006174"/>
    </source>
</evidence>
<dbReference type="RefSeq" id="WP_219763683.1">
    <property type="nucleotide sequence ID" value="NZ_JAHYBZ010000004.1"/>
</dbReference>
<dbReference type="PANTHER" id="PTHR16943:SF8">
    <property type="entry name" value="2-METHYLCITRATE DEHYDRATASE"/>
    <property type="match status" value="1"/>
</dbReference>
<organism evidence="4 5">
    <name type="scientific">Roseomonas alba</name>
    <dbReference type="NCBI Taxonomy" id="2846776"/>
    <lineage>
        <taxon>Bacteria</taxon>
        <taxon>Pseudomonadati</taxon>
        <taxon>Pseudomonadota</taxon>
        <taxon>Alphaproteobacteria</taxon>
        <taxon>Acetobacterales</taxon>
        <taxon>Roseomonadaceae</taxon>
        <taxon>Roseomonas</taxon>
    </lineage>
</organism>
<name>A0ABS7A9X2_9PROT</name>
<dbReference type="Pfam" id="PF03972">
    <property type="entry name" value="MmgE_PrpD_N"/>
    <property type="match status" value="1"/>
</dbReference>
<dbReference type="InterPro" id="IPR005656">
    <property type="entry name" value="MmgE_PrpD"/>
</dbReference>
<dbReference type="InterPro" id="IPR045337">
    <property type="entry name" value="MmgE_PrpD_C"/>
</dbReference>
<evidence type="ECO:0000259" key="2">
    <source>
        <dbReference type="Pfam" id="PF03972"/>
    </source>
</evidence>
<reference evidence="4 5" key="1">
    <citation type="submission" date="2021-07" db="EMBL/GenBank/DDBJ databases">
        <authorList>
            <person name="So Y."/>
        </authorList>
    </citation>
    <scope>NUCLEOTIDE SEQUENCE [LARGE SCALE GENOMIC DNA]</scope>
    <source>
        <strain evidence="4 5">HJA6</strain>
    </source>
</reference>
<proteinExistence type="inferred from homology"/>
<evidence type="ECO:0000259" key="3">
    <source>
        <dbReference type="Pfam" id="PF19305"/>
    </source>
</evidence>
<dbReference type="InterPro" id="IPR042188">
    <property type="entry name" value="MmgE/PrpD_sf_2"/>
</dbReference>
<dbReference type="PANTHER" id="PTHR16943">
    <property type="entry name" value="2-METHYLCITRATE DEHYDRATASE-RELATED"/>
    <property type="match status" value="1"/>
</dbReference>
<gene>
    <name evidence="4" type="ORF">KPL78_14660</name>
</gene>
<dbReference type="Gene3D" id="1.10.4100.10">
    <property type="entry name" value="2-methylcitrate dehydratase PrpD"/>
    <property type="match status" value="1"/>
</dbReference>
<comment type="caution">
    <text evidence="4">The sequence shown here is derived from an EMBL/GenBank/DDBJ whole genome shotgun (WGS) entry which is preliminary data.</text>
</comment>
<dbReference type="Pfam" id="PF19305">
    <property type="entry name" value="MmgE_PrpD_C"/>
    <property type="match status" value="1"/>
</dbReference>
<dbReference type="InterPro" id="IPR045336">
    <property type="entry name" value="MmgE_PrpD_N"/>
</dbReference>
<feature type="domain" description="MmgE/PrpD C-terminal" evidence="3">
    <location>
        <begin position="269"/>
        <end position="424"/>
    </location>
</feature>
<comment type="similarity">
    <text evidence="1">Belongs to the PrpD family.</text>
</comment>
<evidence type="ECO:0000313" key="5">
    <source>
        <dbReference type="Proteomes" id="UP001196565"/>
    </source>
</evidence>
<sequence>MPVPLTRRLGEIVAGAVDAALPPAVLARARAGILDTLGCLVAGFGEPAVCSLSAALGAEGLDGPCSLGLGVEGAQPLRAALVNGTAAHALDFDDVAFGGHIGAVVVPAALAVAEARGASGLDLLRAYVAGYEAWAEVASREGSMYHVKGLHPTGLLGPIGAAAACSVLLRLDADATARALAIAASQGAGLLANFGTPTKPFHAGRAAQSGVLAAQLAAAGHGAAADALETETGFLRAYTPRGEIDLDRAPHHDGGAWRLEAVAPSVKRYPVCYAAHRAIDAALELRARHPVPSERIASIEVTQSARHGSILRCHAPETAAEARFSVEFAVASALLHGWVGFAETAPDRLRDPALRRLMALTTRLVSNDADPVLDGFARADHVALTLDDGTRLRSAEVTRALGHADNPIEAGALARKFTDCLTQARRPTEAVHLLGLLARLETLADCRVLRMGFPAASEMLDLIPVSPERRPR</sequence>
<dbReference type="InterPro" id="IPR042183">
    <property type="entry name" value="MmgE/PrpD_sf_1"/>
</dbReference>
<keyword evidence="5" id="KW-1185">Reference proteome</keyword>
<protein>
    <submittedName>
        <fullName evidence="4">MmgE/PrpD family protein</fullName>
    </submittedName>
</protein>
<dbReference type="InterPro" id="IPR036148">
    <property type="entry name" value="MmgE/PrpD_sf"/>
</dbReference>
<dbReference type="Gene3D" id="3.30.1330.120">
    <property type="entry name" value="2-methylcitrate dehydratase PrpD"/>
    <property type="match status" value="1"/>
</dbReference>
<dbReference type="Proteomes" id="UP001196565">
    <property type="component" value="Unassembled WGS sequence"/>
</dbReference>
<feature type="domain" description="MmgE/PrpD N-terminal" evidence="2">
    <location>
        <begin position="8"/>
        <end position="244"/>
    </location>
</feature>
<dbReference type="EMBL" id="JAHYBZ010000004">
    <property type="protein sequence ID" value="MBW6399101.1"/>
    <property type="molecule type" value="Genomic_DNA"/>
</dbReference>